<evidence type="ECO:0000313" key="3">
    <source>
        <dbReference type="Proteomes" id="UP000192907"/>
    </source>
</evidence>
<dbReference type="EMBL" id="FWZT01000004">
    <property type="protein sequence ID" value="SMF07042.1"/>
    <property type="molecule type" value="Genomic_DNA"/>
</dbReference>
<feature type="chain" id="PRO_5012418691" description="Polyisoprenoid-binding protein YceI" evidence="1">
    <location>
        <begin position="20"/>
        <end position="188"/>
    </location>
</feature>
<feature type="signal peptide" evidence="1">
    <location>
        <begin position="1"/>
        <end position="19"/>
    </location>
</feature>
<keyword evidence="1" id="KW-0732">Signal</keyword>
<dbReference type="AlphaFoldDB" id="A0A1Y6BFA9"/>
<dbReference type="InterPro" id="IPR036761">
    <property type="entry name" value="TTHA0802/YceI-like_sf"/>
</dbReference>
<sequence length="188" mass="21150">MRSTLAITAILGCSSVLIANQIEEAPLNLWQITYKAVTSYADGYTIEGQSSQFQGKFQYTDGVLQHIEGTVEPEALSSGLKVRDESILEIVFTDRDGSIPDLQWRSKEATTCNLSEGFWVCEVDGEFKIRREWQDLPLIVYISDYQGRTWVHAEASLKLSSYQFYENASDDTIKVADEVSFVIDLLGD</sequence>
<dbReference type="Gene3D" id="2.40.128.110">
    <property type="entry name" value="Lipid/polyisoprenoid-binding, YceI-like"/>
    <property type="match status" value="1"/>
</dbReference>
<gene>
    <name evidence="2" type="ORF">SAMN06296036_104186</name>
</gene>
<evidence type="ECO:0000256" key="1">
    <source>
        <dbReference type="SAM" id="SignalP"/>
    </source>
</evidence>
<dbReference type="STRING" id="1513793.SAMN06296036_104186"/>
<keyword evidence="3" id="KW-1185">Reference proteome</keyword>
<evidence type="ECO:0008006" key="4">
    <source>
        <dbReference type="Google" id="ProtNLM"/>
    </source>
</evidence>
<dbReference type="RefSeq" id="WP_132316690.1">
    <property type="nucleotide sequence ID" value="NZ_FWZT01000004.1"/>
</dbReference>
<reference evidence="3" key="1">
    <citation type="submission" date="2017-04" db="EMBL/GenBank/DDBJ databases">
        <authorList>
            <person name="Varghese N."/>
            <person name="Submissions S."/>
        </authorList>
    </citation>
    <scope>NUCLEOTIDE SEQUENCE [LARGE SCALE GENOMIC DNA]</scope>
    <source>
        <strain evidence="3">RKEM611</strain>
    </source>
</reference>
<dbReference type="Proteomes" id="UP000192907">
    <property type="component" value="Unassembled WGS sequence"/>
</dbReference>
<organism evidence="2 3">
    <name type="scientific">Pseudobacteriovorax antillogorgiicola</name>
    <dbReference type="NCBI Taxonomy" id="1513793"/>
    <lineage>
        <taxon>Bacteria</taxon>
        <taxon>Pseudomonadati</taxon>
        <taxon>Bdellovibrionota</taxon>
        <taxon>Oligoflexia</taxon>
        <taxon>Oligoflexales</taxon>
        <taxon>Pseudobacteriovoracaceae</taxon>
        <taxon>Pseudobacteriovorax</taxon>
    </lineage>
</organism>
<proteinExistence type="predicted"/>
<accession>A0A1Y6BFA9</accession>
<protein>
    <recommendedName>
        <fullName evidence="4">Polyisoprenoid-binding protein YceI</fullName>
    </recommendedName>
</protein>
<evidence type="ECO:0000313" key="2">
    <source>
        <dbReference type="EMBL" id="SMF07042.1"/>
    </source>
</evidence>
<name>A0A1Y6BFA9_9BACT</name>